<dbReference type="Pfam" id="PF02037">
    <property type="entry name" value="SAP"/>
    <property type="match status" value="1"/>
</dbReference>
<dbReference type="Proteomes" id="UP000244722">
    <property type="component" value="Unassembled WGS sequence"/>
</dbReference>
<reference evidence="2 3" key="1">
    <citation type="submission" date="2017-04" db="EMBL/GenBank/DDBJ databases">
        <title>Draft genome sequence of Tuber borchii Vittad., a whitish edible truffle.</title>
        <authorList>
            <consortium name="DOE Joint Genome Institute"/>
            <person name="Murat C."/>
            <person name="Kuo A."/>
            <person name="Barry K.W."/>
            <person name="Clum A."/>
            <person name="Dockter R.B."/>
            <person name="Fauchery L."/>
            <person name="Iotti M."/>
            <person name="Kohler A."/>
            <person name="Labutti K."/>
            <person name="Lindquist E.A."/>
            <person name="Lipzen A."/>
            <person name="Ohm R.A."/>
            <person name="Wang M."/>
            <person name="Grigoriev I.V."/>
            <person name="Zambonelli A."/>
            <person name="Martin F.M."/>
        </authorList>
    </citation>
    <scope>NUCLEOTIDE SEQUENCE [LARGE SCALE GENOMIC DNA]</scope>
    <source>
        <strain evidence="2 3">Tbo3840</strain>
    </source>
</reference>
<protein>
    <recommendedName>
        <fullName evidence="1">SAP domain-containing protein</fullName>
    </recommendedName>
</protein>
<organism evidence="2 3">
    <name type="scientific">Tuber borchii</name>
    <name type="common">White truffle</name>
    <dbReference type="NCBI Taxonomy" id="42251"/>
    <lineage>
        <taxon>Eukaryota</taxon>
        <taxon>Fungi</taxon>
        <taxon>Dikarya</taxon>
        <taxon>Ascomycota</taxon>
        <taxon>Pezizomycotina</taxon>
        <taxon>Pezizomycetes</taxon>
        <taxon>Pezizales</taxon>
        <taxon>Tuberaceae</taxon>
        <taxon>Tuber</taxon>
    </lineage>
</organism>
<name>A0A2T7A3V0_TUBBO</name>
<comment type="caution">
    <text evidence="2">The sequence shown here is derived from an EMBL/GenBank/DDBJ whole genome shotgun (WGS) entry which is preliminary data.</text>
</comment>
<dbReference type="SUPFAM" id="SSF68906">
    <property type="entry name" value="SAP domain"/>
    <property type="match status" value="1"/>
</dbReference>
<dbReference type="EMBL" id="NESQ01000028">
    <property type="protein sequence ID" value="PUU82416.1"/>
    <property type="molecule type" value="Genomic_DNA"/>
</dbReference>
<keyword evidence="3" id="KW-1185">Reference proteome</keyword>
<accession>A0A2T7A3V0</accession>
<evidence type="ECO:0000259" key="1">
    <source>
        <dbReference type="PROSITE" id="PS50800"/>
    </source>
</evidence>
<dbReference type="STRING" id="42251.A0A2T7A3V0"/>
<dbReference type="SMART" id="SM00513">
    <property type="entry name" value="SAP"/>
    <property type="match status" value="1"/>
</dbReference>
<feature type="domain" description="SAP" evidence="1">
    <location>
        <begin position="1"/>
        <end position="35"/>
    </location>
</feature>
<dbReference type="InterPro" id="IPR036361">
    <property type="entry name" value="SAP_dom_sf"/>
</dbReference>
<sequence length="273" mass="30714">MPPPGVRDLRKQCKAAGLDTGGKMQDLVDRLKEYEDESFCDAILVTKSKIAATEDDTKENAKNALESTIDEEELEVRRERGQLYVGNLRGLGLVGLPERLRILEEQDVSELKASQHLLKLATIDYKRVRGRFVSVYKRDILKIRTAWDKMIIDSGNVSAHEGDALIDALLYEYNSVGARPDFFVFIQLYGMNPQEVVKLTHRETIKILNLHATVCANADQKPNPEFLAKFKAFINEFQCSGNTEDYILASPTVSTTRAAYDAVLVCPPYLKAE</sequence>
<evidence type="ECO:0000313" key="3">
    <source>
        <dbReference type="Proteomes" id="UP000244722"/>
    </source>
</evidence>
<dbReference type="AlphaFoldDB" id="A0A2T7A3V0"/>
<gene>
    <name evidence="2" type="ORF">B9Z19DRAFT_968195</name>
</gene>
<proteinExistence type="predicted"/>
<dbReference type="Gene3D" id="1.10.720.30">
    <property type="entry name" value="SAP domain"/>
    <property type="match status" value="1"/>
</dbReference>
<dbReference type="InterPro" id="IPR003034">
    <property type="entry name" value="SAP_dom"/>
</dbReference>
<evidence type="ECO:0000313" key="2">
    <source>
        <dbReference type="EMBL" id="PUU82416.1"/>
    </source>
</evidence>
<dbReference type="PROSITE" id="PS50800">
    <property type="entry name" value="SAP"/>
    <property type="match status" value="1"/>
</dbReference>
<dbReference type="OrthoDB" id="5420280at2759"/>